<sequence>MIYIYFSYLQNKLLVLPWISMGGVSVMTLFLKIIFLVFLCCAFTNRKCPPTRTSTVHATLFYVAPVLLLRNSLSCYSVTNRTRNANVFNHSNFSPRLCVH</sequence>
<name>A0A0E9WTJ0_ANGAN</name>
<evidence type="ECO:0000313" key="2">
    <source>
        <dbReference type="EMBL" id="JAH93712.1"/>
    </source>
</evidence>
<protein>
    <submittedName>
        <fullName evidence="2">Uncharacterized protein</fullName>
    </submittedName>
</protein>
<proteinExistence type="predicted"/>
<reference evidence="2" key="1">
    <citation type="submission" date="2014-11" db="EMBL/GenBank/DDBJ databases">
        <authorList>
            <person name="Amaro Gonzalez C."/>
        </authorList>
    </citation>
    <scope>NUCLEOTIDE SEQUENCE</scope>
</reference>
<dbReference type="AlphaFoldDB" id="A0A0E9WTJ0"/>
<keyword evidence="1" id="KW-1133">Transmembrane helix</keyword>
<dbReference type="EMBL" id="GBXM01014865">
    <property type="protein sequence ID" value="JAH93712.1"/>
    <property type="molecule type" value="Transcribed_RNA"/>
</dbReference>
<evidence type="ECO:0000256" key="1">
    <source>
        <dbReference type="SAM" id="Phobius"/>
    </source>
</evidence>
<feature type="transmembrane region" description="Helical" evidence="1">
    <location>
        <begin position="15"/>
        <end position="43"/>
    </location>
</feature>
<accession>A0A0E9WTJ0</accession>
<organism evidence="2">
    <name type="scientific">Anguilla anguilla</name>
    <name type="common">European freshwater eel</name>
    <name type="synonym">Muraena anguilla</name>
    <dbReference type="NCBI Taxonomy" id="7936"/>
    <lineage>
        <taxon>Eukaryota</taxon>
        <taxon>Metazoa</taxon>
        <taxon>Chordata</taxon>
        <taxon>Craniata</taxon>
        <taxon>Vertebrata</taxon>
        <taxon>Euteleostomi</taxon>
        <taxon>Actinopterygii</taxon>
        <taxon>Neopterygii</taxon>
        <taxon>Teleostei</taxon>
        <taxon>Anguilliformes</taxon>
        <taxon>Anguillidae</taxon>
        <taxon>Anguilla</taxon>
    </lineage>
</organism>
<keyword evidence="1" id="KW-0472">Membrane</keyword>
<reference evidence="2" key="2">
    <citation type="journal article" date="2015" name="Fish Shellfish Immunol.">
        <title>Early steps in the European eel (Anguilla anguilla)-Vibrio vulnificus interaction in the gills: Role of the RtxA13 toxin.</title>
        <authorList>
            <person name="Callol A."/>
            <person name="Pajuelo D."/>
            <person name="Ebbesson L."/>
            <person name="Teles M."/>
            <person name="MacKenzie S."/>
            <person name="Amaro C."/>
        </authorList>
    </citation>
    <scope>NUCLEOTIDE SEQUENCE</scope>
</reference>
<keyword evidence="1" id="KW-0812">Transmembrane</keyword>